<gene>
    <name evidence="1" type="ORF">EDB92DRAFT_1840471</name>
</gene>
<dbReference type="InterPro" id="IPR027443">
    <property type="entry name" value="IPNS-like_sf"/>
</dbReference>
<dbReference type="SUPFAM" id="SSF51197">
    <property type="entry name" value="Clavaminate synthase-like"/>
    <property type="match status" value="1"/>
</dbReference>
<protein>
    <submittedName>
        <fullName evidence="1">Clavaminate synthase-like protein</fullName>
    </submittedName>
</protein>
<evidence type="ECO:0000313" key="1">
    <source>
        <dbReference type="EMBL" id="KAH8997571.1"/>
    </source>
</evidence>
<name>A0AAD4QDX2_9AGAM</name>
<comment type="caution">
    <text evidence="1">The sequence shown here is derived from an EMBL/GenBank/DDBJ whole genome shotgun (WGS) entry which is preliminary data.</text>
</comment>
<dbReference type="EMBL" id="JAKELL010000007">
    <property type="protein sequence ID" value="KAH8997571.1"/>
    <property type="molecule type" value="Genomic_DNA"/>
</dbReference>
<organism evidence="1 2">
    <name type="scientific">Lactarius akahatsu</name>
    <dbReference type="NCBI Taxonomy" id="416441"/>
    <lineage>
        <taxon>Eukaryota</taxon>
        <taxon>Fungi</taxon>
        <taxon>Dikarya</taxon>
        <taxon>Basidiomycota</taxon>
        <taxon>Agaricomycotina</taxon>
        <taxon>Agaricomycetes</taxon>
        <taxon>Russulales</taxon>
        <taxon>Russulaceae</taxon>
        <taxon>Lactarius</taxon>
    </lineage>
</organism>
<accession>A0AAD4QDX2</accession>
<reference evidence="1" key="1">
    <citation type="submission" date="2022-01" db="EMBL/GenBank/DDBJ databases">
        <title>Comparative genomics reveals a dynamic genome evolution in the ectomycorrhizal milk-cap (Lactarius) mushrooms.</title>
        <authorList>
            <consortium name="DOE Joint Genome Institute"/>
            <person name="Lebreton A."/>
            <person name="Tang N."/>
            <person name="Kuo A."/>
            <person name="LaButti K."/>
            <person name="Drula E."/>
            <person name="Barry K."/>
            <person name="Clum A."/>
            <person name="Lipzen A."/>
            <person name="Mousain D."/>
            <person name="Ng V."/>
            <person name="Wang R."/>
            <person name="Wang X."/>
            <person name="Dai Y."/>
            <person name="Henrissat B."/>
            <person name="Grigoriev I.V."/>
            <person name="Guerin-Laguette A."/>
            <person name="Yu F."/>
            <person name="Martin F.M."/>
        </authorList>
    </citation>
    <scope>NUCLEOTIDE SEQUENCE</scope>
    <source>
        <strain evidence="1">QP</strain>
    </source>
</reference>
<dbReference type="PANTHER" id="PTHR48420:SF1">
    <property type="entry name" value="NON-HAEM DIOXYGENASE N-TERMINAL DOMAIN-CONTAINING PROTEIN"/>
    <property type="match status" value="1"/>
</dbReference>
<keyword evidence="2" id="KW-1185">Reference proteome</keyword>
<sequence>MLPPPFLVHRLTAVTSFHRRRTMTSLASQSSSRINSAISISYSSLLSPPPTLSHSIEKAFGSGPDCLGIIIVRDLPSEYPKLRERLLKFAHAFAQLDEPVREKYVDAKSRYSFGWSHGKEIMNGKPDTLKGSYYANPVIDAPSVHPTLQEAYPEYYGVNIWPKDEKGIEGFESAFKDLGSFVFDVGVKLAAACQPFASPHLTDASLSLSNLIRSSQTNKARLLHYFPPSPECPLPAEDEPIDSWCGFHVDHALLTGLCSALYIQHPPGIPAKAIPSPSPTSGLYIRARDGELTKVTIPPDCLAFQTGEALELATAGRLRATPHCVRVGAGTDVEHVSRETFALFMNPDVNQRISETETFGEFSKRIFDDHYDDAR</sequence>
<proteinExistence type="predicted"/>
<evidence type="ECO:0000313" key="2">
    <source>
        <dbReference type="Proteomes" id="UP001201163"/>
    </source>
</evidence>
<dbReference type="Gene3D" id="2.60.120.330">
    <property type="entry name" value="B-lactam Antibiotic, Isopenicillin N Synthase, Chain"/>
    <property type="match status" value="1"/>
</dbReference>
<dbReference type="Proteomes" id="UP001201163">
    <property type="component" value="Unassembled WGS sequence"/>
</dbReference>
<dbReference type="AlphaFoldDB" id="A0AAD4QDX2"/>
<dbReference type="PANTHER" id="PTHR48420">
    <property type="entry name" value="NON-HAEM DIOXYGENASE N-TERMINAL DOMAIN-CONTAINING PROTEIN"/>
    <property type="match status" value="1"/>
</dbReference>